<protein>
    <submittedName>
        <fullName evidence="1">Uncharacterized protein</fullName>
    </submittedName>
</protein>
<keyword evidence="2" id="KW-1185">Reference proteome</keyword>
<reference evidence="1 2" key="1">
    <citation type="submission" date="2017-06" db="EMBL/GenBank/DDBJ databases">
        <title>Ant-infecting Ophiocordyceps genomes reveal a high diversity of potential behavioral manipulation genes and a possible major role for enterotoxins.</title>
        <authorList>
            <person name="De Bekker C."/>
            <person name="Evans H.C."/>
            <person name="Brachmann A."/>
            <person name="Hughes D.P."/>
        </authorList>
    </citation>
    <scope>NUCLEOTIDE SEQUENCE [LARGE SCALE GENOMIC DNA]</scope>
    <source>
        <strain evidence="1 2">Map16</strain>
    </source>
</reference>
<dbReference type="OrthoDB" id="5125973at2759"/>
<accession>A0A2C5ZJU8</accession>
<evidence type="ECO:0000313" key="2">
    <source>
        <dbReference type="Proteomes" id="UP000226431"/>
    </source>
</evidence>
<sequence>MPRPGREEKKPLRHTWGLEMDGIANTSNNQGGGWVKQSTKARYLKRSSLQYLLEDKFPGYREFNLENVNDIWSFIVPRRLSDAEISSARDD</sequence>
<gene>
    <name evidence="1" type="ORF">CDD80_2127</name>
</gene>
<comment type="caution">
    <text evidence="1">The sequence shown here is derived from an EMBL/GenBank/DDBJ whole genome shotgun (WGS) entry which is preliminary data.</text>
</comment>
<name>A0A2C5ZJU8_9HYPO</name>
<dbReference type="EMBL" id="NJES01000020">
    <property type="protein sequence ID" value="PHH80286.1"/>
    <property type="molecule type" value="Genomic_DNA"/>
</dbReference>
<organism evidence="1 2">
    <name type="scientific">Ophiocordyceps camponoti-rufipedis</name>
    <dbReference type="NCBI Taxonomy" id="2004952"/>
    <lineage>
        <taxon>Eukaryota</taxon>
        <taxon>Fungi</taxon>
        <taxon>Dikarya</taxon>
        <taxon>Ascomycota</taxon>
        <taxon>Pezizomycotina</taxon>
        <taxon>Sordariomycetes</taxon>
        <taxon>Hypocreomycetidae</taxon>
        <taxon>Hypocreales</taxon>
        <taxon>Ophiocordycipitaceae</taxon>
        <taxon>Ophiocordyceps</taxon>
    </lineage>
</organism>
<dbReference type="AlphaFoldDB" id="A0A2C5ZJU8"/>
<dbReference type="Proteomes" id="UP000226431">
    <property type="component" value="Unassembled WGS sequence"/>
</dbReference>
<evidence type="ECO:0000313" key="1">
    <source>
        <dbReference type="EMBL" id="PHH80286.1"/>
    </source>
</evidence>
<proteinExistence type="predicted"/>